<gene>
    <name evidence="1" type="ORF">HaLaN_25327</name>
</gene>
<accession>A0A6A0A4C7</accession>
<evidence type="ECO:0000313" key="2">
    <source>
        <dbReference type="Proteomes" id="UP000485058"/>
    </source>
</evidence>
<dbReference type="AlphaFoldDB" id="A0A6A0A4C7"/>
<keyword evidence="2" id="KW-1185">Reference proteome</keyword>
<comment type="caution">
    <text evidence="1">The sequence shown here is derived from an EMBL/GenBank/DDBJ whole genome shotgun (WGS) entry which is preliminary data.</text>
</comment>
<reference evidence="1 2" key="1">
    <citation type="submission" date="2020-02" db="EMBL/GenBank/DDBJ databases">
        <title>Draft genome sequence of Haematococcus lacustris strain NIES-144.</title>
        <authorList>
            <person name="Morimoto D."/>
            <person name="Nakagawa S."/>
            <person name="Yoshida T."/>
            <person name="Sawayama S."/>
        </authorList>
    </citation>
    <scope>NUCLEOTIDE SEQUENCE [LARGE SCALE GENOMIC DNA]</scope>
    <source>
        <strain evidence="1 2">NIES-144</strain>
    </source>
</reference>
<dbReference type="EMBL" id="BLLF01003338">
    <property type="protein sequence ID" value="GFH27068.1"/>
    <property type="molecule type" value="Genomic_DNA"/>
</dbReference>
<dbReference type="Proteomes" id="UP000485058">
    <property type="component" value="Unassembled WGS sequence"/>
</dbReference>
<proteinExistence type="predicted"/>
<sequence length="102" mass="10655">MQAAGHVHRWCAPPQAANVVGRLHVPPGQSYALCARLWNISNAWKSGMMFDVVELKRVQGPEGKAAQGAGGELGLLAGGSAGGAGALSPMAPRLPRRLCRMQ</sequence>
<organism evidence="1 2">
    <name type="scientific">Haematococcus lacustris</name>
    <name type="common">Green alga</name>
    <name type="synonym">Haematococcus pluvialis</name>
    <dbReference type="NCBI Taxonomy" id="44745"/>
    <lineage>
        <taxon>Eukaryota</taxon>
        <taxon>Viridiplantae</taxon>
        <taxon>Chlorophyta</taxon>
        <taxon>core chlorophytes</taxon>
        <taxon>Chlorophyceae</taxon>
        <taxon>CS clade</taxon>
        <taxon>Chlamydomonadales</taxon>
        <taxon>Haematococcaceae</taxon>
        <taxon>Haematococcus</taxon>
    </lineage>
</organism>
<protein>
    <submittedName>
        <fullName evidence="1">Uncharacterized protein</fullName>
    </submittedName>
</protein>
<evidence type="ECO:0000313" key="1">
    <source>
        <dbReference type="EMBL" id="GFH27068.1"/>
    </source>
</evidence>
<name>A0A6A0A4C7_HAELA</name>